<dbReference type="AlphaFoldDB" id="W9Y2K6"/>
<name>W9Y2K6_9EURO</name>
<evidence type="ECO:0000256" key="6">
    <source>
        <dbReference type="ARBA" id="ARBA00023242"/>
    </source>
</evidence>
<keyword evidence="4" id="KW-0238">DNA-binding</keyword>
<dbReference type="RefSeq" id="XP_007732022.1">
    <property type="nucleotide sequence ID" value="XM_007733832.1"/>
</dbReference>
<dbReference type="InterPro" id="IPR007219">
    <property type="entry name" value="XnlR_reg_dom"/>
</dbReference>
<dbReference type="GeneID" id="19167822"/>
<dbReference type="HOGENOM" id="CLU_015811_3_0_1"/>
<gene>
    <name evidence="9" type="ORF">A1O3_03697</name>
</gene>
<dbReference type="STRING" id="1182542.W9Y2K6"/>
<keyword evidence="2" id="KW-0862">Zinc</keyword>
<evidence type="ECO:0000313" key="9">
    <source>
        <dbReference type="EMBL" id="EXJ86743.1"/>
    </source>
</evidence>
<dbReference type="InterPro" id="IPR051615">
    <property type="entry name" value="Transcr_Regulatory_Elem"/>
</dbReference>
<evidence type="ECO:0000256" key="3">
    <source>
        <dbReference type="ARBA" id="ARBA00023015"/>
    </source>
</evidence>
<reference evidence="9 10" key="1">
    <citation type="submission" date="2013-03" db="EMBL/GenBank/DDBJ databases">
        <title>The Genome Sequence of Capronia epimyces CBS 606.96.</title>
        <authorList>
            <consortium name="The Broad Institute Genomics Platform"/>
            <person name="Cuomo C."/>
            <person name="de Hoog S."/>
            <person name="Gorbushina A."/>
            <person name="Walker B."/>
            <person name="Young S.K."/>
            <person name="Zeng Q."/>
            <person name="Gargeya S."/>
            <person name="Fitzgerald M."/>
            <person name="Haas B."/>
            <person name="Abouelleil A."/>
            <person name="Allen A.W."/>
            <person name="Alvarado L."/>
            <person name="Arachchi H.M."/>
            <person name="Berlin A.M."/>
            <person name="Chapman S.B."/>
            <person name="Gainer-Dewar J."/>
            <person name="Goldberg J."/>
            <person name="Griggs A."/>
            <person name="Gujja S."/>
            <person name="Hansen M."/>
            <person name="Howarth C."/>
            <person name="Imamovic A."/>
            <person name="Ireland A."/>
            <person name="Larimer J."/>
            <person name="McCowan C."/>
            <person name="Murphy C."/>
            <person name="Pearson M."/>
            <person name="Poon T.W."/>
            <person name="Priest M."/>
            <person name="Roberts A."/>
            <person name="Saif S."/>
            <person name="Shea T."/>
            <person name="Sisk P."/>
            <person name="Sykes S."/>
            <person name="Wortman J."/>
            <person name="Nusbaum C."/>
            <person name="Birren B."/>
        </authorList>
    </citation>
    <scope>NUCLEOTIDE SEQUENCE [LARGE SCALE GENOMIC DNA]</scope>
    <source>
        <strain evidence="9 10">CBS 606.96</strain>
    </source>
</reference>
<dbReference type="Proteomes" id="UP000019478">
    <property type="component" value="Unassembled WGS sequence"/>
</dbReference>
<sequence>MRNLTSRNASQFYGGTSLFQMHLSDNWTVPLISADQQAAQIVPPRKILLASDEPGGSDYDPHHEVCRHLVKTFFRQSYQYNMFIYREYFLRDYDAGFGRYYSDLLLCSICATSAPLSEEPDLSALSNLFVRRAHALLYATLENPDLTTLQSLILLGHLDIGQGKASKGWLFCGMAFRLAHEMGLHLDPSNWAQTSKSPVDREILRRVYWAAFTADKQLSLHFGRPPALYPHESDVHNAMRIPYPAEWERLLDTYISPGSSTTAYEDGIALVASLIYQIELAKIFHNLIVNIFENRSQISTVTAMTAHQIHVDMTNWLSRLRESYIGTSGWLDECLHAFYTCRMIILHRPPRTLFGDPKIATSEDIEICYQSLEAILCLLRSYARHYRYVDLPLDVMHILSTAAATVLMKRFFNKALWTDVEIAKPLSFLLGAMDEIQVKWPYMFEIRESITRSISEPLVDRDVGQACEIGPLRSPGSADGPPAGHDDQSTTSAGDLGLLMTKDFLSGHFEWDESLLP</sequence>
<dbReference type="PANTHER" id="PTHR31313">
    <property type="entry name" value="TY1 ENHANCER ACTIVATOR"/>
    <property type="match status" value="1"/>
</dbReference>
<dbReference type="EMBL" id="AMGY01000003">
    <property type="protein sequence ID" value="EXJ86743.1"/>
    <property type="molecule type" value="Genomic_DNA"/>
</dbReference>
<keyword evidence="1" id="KW-0479">Metal-binding</keyword>
<feature type="domain" description="Xylanolytic transcriptional activator regulatory" evidence="8">
    <location>
        <begin position="168"/>
        <end position="246"/>
    </location>
</feature>
<dbReference type="SMART" id="SM00906">
    <property type="entry name" value="Fungal_trans"/>
    <property type="match status" value="1"/>
</dbReference>
<accession>W9Y2K6</accession>
<dbReference type="OrthoDB" id="2154091at2759"/>
<evidence type="ECO:0000256" key="5">
    <source>
        <dbReference type="ARBA" id="ARBA00023163"/>
    </source>
</evidence>
<keyword evidence="6" id="KW-0539">Nucleus</keyword>
<evidence type="ECO:0000256" key="2">
    <source>
        <dbReference type="ARBA" id="ARBA00022833"/>
    </source>
</evidence>
<evidence type="ECO:0000256" key="4">
    <source>
        <dbReference type="ARBA" id="ARBA00023125"/>
    </source>
</evidence>
<keyword evidence="5" id="KW-0804">Transcription</keyword>
<keyword evidence="3" id="KW-0805">Transcription regulation</keyword>
<protein>
    <recommendedName>
        <fullName evidence="8">Xylanolytic transcriptional activator regulatory domain-containing protein</fullName>
    </recommendedName>
</protein>
<dbReference type="PANTHER" id="PTHR31313:SF81">
    <property type="entry name" value="TY1 ENHANCER ACTIVATOR"/>
    <property type="match status" value="1"/>
</dbReference>
<dbReference type="GO" id="GO:0008270">
    <property type="term" value="F:zinc ion binding"/>
    <property type="evidence" value="ECO:0007669"/>
    <property type="project" value="InterPro"/>
</dbReference>
<dbReference type="Pfam" id="PF04082">
    <property type="entry name" value="Fungal_trans"/>
    <property type="match status" value="1"/>
</dbReference>
<comment type="caution">
    <text evidence="9">The sequence shown here is derived from an EMBL/GenBank/DDBJ whole genome shotgun (WGS) entry which is preliminary data.</text>
</comment>
<feature type="region of interest" description="Disordered" evidence="7">
    <location>
        <begin position="470"/>
        <end position="492"/>
    </location>
</feature>
<evidence type="ECO:0000313" key="10">
    <source>
        <dbReference type="Proteomes" id="UP000019478"/>
    </source>
</evidence>
<dbReference type="GO" id="GO:0006351">
    <property type="term" value="P:DNA-templated transcription"/>
    <property type="evidence" value="ECO:0007669"/>
    <property type="project" value="InterPro"/>
</dbReference>
<evidence type="ECO:0000256" key="1">
    <source>
        <dbReference type="ARBA" id="ARBA00022723"/>
    </source>
</evidence>
<keyword evidence="10" id="KW-1185">Reference proteome</keyword>
<dbReference type="CDD" id="cd12148">
    <property type="entry name" value="fungal_TF_MHR"/>
    <property type="match status" value="1"/>
</dbReference>
<proteinExistence type="predicted"/>
<evidence type="ECO:0000256" key="7">
    <source>
        <dbReference type="SAM" id="MobiDB-lite"/>
    </source>
</evidence>
<dbReference type="eggNOG" id="ENOG502QQZ4">
    <property type="taxonomic scope" value="Eukaryota"/>
</dbReference>
<evidence type="ECO:0000259" key="8">
    <source>
        <dbReference type="SMART" id="SM00906"/>
    </source>
</evidence>
<dbReference type="GO" id="GO:0003677">
    <property type="term" value="F:DNA binding"/>
    <property type="evidence" value="ECO:0007669"/>
    <property type="project" value="UniProtKB-KW"/>
</dbReference>
<organism evidence="9 10">
    <name type="scientific">Capronia epimyces CBS 606.96</name>
    <dbReference type="NCBI Taxonomy" id="1182542"/>
    <lineage>
        <taxon>Eukaryota</taxon>
        <taxon>Fungi</taxon>
        <taxon>Dikarya</taxon>
        <taxon>Ascomycota</taxon>
        <taxon>Pezizomycotina</taxon>
        <taxon>Eurotiomycetes</taxon>
        <taxon>Chaetothyriomycetidae</taxon>
        <taxon>Chaetothyriales</taxon>
        <taxon>Herpotrichiellaceae</taxon>
        <taxon>Capronia</taxon>
    </lineage>
</organism>